<sequence length="125" mass="13716">MKRISLSPSLNAQLALALLARCVCYETRDKLEQEARSAGLTGAEIDAAWTGRSFDVKCSAAIRFALAVRSFSEIAIATSRARALRMGLTREELDLVETRALELAMLEITVASRPDHVAPQFKAKH</sequence>
<dbReference type="OrthoDB" id="7433214at2"/>
<protein>
    <submittedName>
        <fullName evidence="1">Uncharacterized protein</fullName>
    </submittedName>
</protein>
<dbReference type="Proteomes" id="UP000056905">
    <property type="component" value="Chromosome"/>
</dbReference>
<dbReference type="KEGG" id="chq:AQ619_07125"/>
<organism evidence="1 2">
    <name type="scientific">Caulobacter henricii</name>
    <dbReference type="NCBI Taxonomy" id="69395"/>
    <lineage>
        <taxon>Bacteria</taxon>
        <taxon>Pseudomonadati</taxon>
        <taxon>Pseudomonadota</taxon>
        <taxon>Alphaproteobacteria</taxon>
        <taxon>Caulobacterales</taxon>
        <taxon>Caulobacteraceae</taxon>
        <taxon>Caulobacter</taxon>
    </lineage>
</organism>
<dbReference type="AlphaFoldDB" id="A0A0P0NYG7"/>
<dbReference type="RefSeq" id="WP_062145858.1">
    <property type="nucleotide sequence ID" value="NZ_CP013002.1"/>
</dbReference>
<evidence type="ECO:0000313" key="1">
    <source>
        <dbReference type="EMBL" id="ALL13141.1"/>
    </source>
</evidence>
<proteinExistence type="predicted"/>
<name>A0A0P0NYG7_9CAUL</name>
<reference evidence="1 2" key="1">
    <citation type="submission" date="2015-10" db="EMBL/GenBank/DDBJ databases">
        <title>Conservation of the essential genome among Caulobacter and Brevundimonas species.</title>
        <authorList>
            <person name="Scott D."/>
            <person name="Ely B."/>
        </authorList>
    </citation>
    <scope>NUCLEOTIDE SEQUENCE [LARGE SCALE GENOMIC DNA]</scope>
    <source>
        <strain evidence="1 2">CB4</strain>
    </source>
</reference>
<accession>A0A0P0NYG7</accession>
<dbReference type="EMBL" id="CP013002">
    <property type="protein sequence ID" value="ALL13141.1"/>
    <property type="molecule type" value="Genomic_DNA"/>
</dbReference>
<keyword evidence="2" id="KW-1185">Reference proteome</keyword>
<gene>
    <name evidence="1" type="ORF">AQ619_07125</name>
</gene>
<evidence type="ECO:0000313" key="2">
    <source>
        <dbReference type="Proteomes" id="UP000056905"/>
    </source>
</evidence>
<dbReference type="STRING" id="69395.AQ619_07125"/>